<evidence type="ECO:0000259" key="2">
    <source>
        <dbReference type="PROSITE" id="PS01124"/>
    </source>
</evidence>
<reference evidence="3" key="2">
    <citation type="submission" date="2021-04" db="EMBL/GenBank/DDBJ databases">
        <authorList>
            <person name="Gilroy R."/>
        </authorList>
    </citation>
    <scope>NUCLEOTIDE SEQUENCE</scope>
    <source>
        <strain evidence="3">G4-2901</strain>
    </source>
</reference>
<dbReference type="Proteomes" id="UP000783796">
    <property type="component" value="Unassembled WGS sequence"/>
</dbReference>
<gene>
    <name evidence="3" type="ORF">H9777_01975</name>
</gene>
<organism evidence="3 4">
    <name type="scientific">Candidatus Phocaeicola faecigallinarum</name>
    <dbReference type="NCBI Taxonomy" id="2838732"/>
    <lineage>
        <taxon>Bacteria</taxon>
        <taxon>Pseudomonadati</taxon>
        <taxon>Bacteroidota</taxon>
        <taxon>Bacteroidia</taxon>
        <taxon>Bacteroidales</taxon>
        <taxon>Bacteroidaceae</taxon>
        <taxon>Phocaeicola</taxon>
    </lineage>
</organism>
<evidence type="ECO:0000313" key="3">
    <source>
        <dbReference type="EMBL" id="MBU3837100.1"/>
    </source>
</evidence>
<dbReference type="InterPro" id="IPR018060">
    <property type="entry name" value="HTH_AraC"/>
</dbReference>
<evidence type="ECO:0000256" key="1">
    <source>
        <dbReference type="ARBA" id="ARBA00023125"/>
    </source>
</evidence>
<dbReference type="PANTHER" id="PTHR43280:SF10">
    <property type="entry name" value="REGULATORY PROTEIN POCR"/>
    <property type="match status" value="1"/>
</dbReference>
<dbReference type="EMBL" id="JAHLFW010000018">
    <property type="protein sequence ID" value="MBU3837100.1"/>
    <property type="molecule type" value="Genomic_DNA"/>
</dbReference>
<dbReference type="AlphaFoldDB" id="A0A948T9T8"/>
<dbReference type="PANTHER" id="PTHR43280">
    <property type="entry name" value="ARAC-FAMILY TRANSCRIPTIONAL REGULATOR"/>
    <property type="match status" value="1"/>
</dbReference>
<name>A0A948T9T8_9BACT</name>
<protein>
    <submittedName>
        <fullName evidence="3">Helix-turn-helix domain-containing protein</fullName>
    </submittedName>
</protein>
<feature type="domain" description="HTH araC/xylS-type" evidence="2">
    <location>
        <begin position="177"/>
        <end position="275"/>
    </location>
</feature>
<reference evidence="3" key="1">
    <citation type="journal article" date="2021" name="PeerJ">
        <title>Extensive microbial diversity within the chicken gut microbiome revealed by metagenomics and culture.</title>
        <authorList>
            <person name="Gilroy R."/>
            <person name="Ravi A."/>
            <person name="Getino M."/>
            <person name="Pursley I."/>
            <person name="Horton D.L."/>
            <person name="Alikhan N.F."/>
            <person name="Baker D."/>
            <person name="Gharbi K."/>
            <person name="Hall N."/>
            <person name="Watson M."/>
            <person name="Adriaenssens E.M."/>
            <person name="Foster-Nyarko E."/>
            <person name="Jarju S."/>
            <person name="Secka A."/>
            <person name="Antonio M."/>
            <person name="Oren A."/>
            <person name="Chaudhuri R.R."/>
            <person name="La Ragione R."/>
            <person name="Hildebrand F."/>
            <person name="Pallen M.J."/>
        </authorList>
    </citation>
    <scope>NUCLEOTIDE SEQUENCE</scope>
    <source>
        <strain evidence="3">G4-2901</strain>
    </source>
</reference>
<dbReference type="PROSITE" id="PS01124">
    <property type="entry name" value="HTH_ARAC_FAMILY_2"/>
    <property type="match status" value="1"/>
</dbReference>
<sequence>MDLGSVSDVIFRSYSLELGTTKDIIVNKNTLIFFLKGNARIVLNTKCIYSYQGKNGIFFACKKDDKLSIFVIGTVVEILIVEFKSPLIVFGYQPILNIMEDREKSKIEIVSSNKSFFIIKDLLNDFLRFVFSSLQQNVMCRYFSQFNSATLFFLLKSLYDKDELYCIYYPFYDNIGTDFKHFVNMNYKKFYKVKELAEFGNYSLSKFKRKFNLEFGEPPGKWINDKRKKDLLNDLMNSKIQVNELISLYKFSSIDYFYKYCKRELNLSLRDVKLLINK</sequence>
<dbReference type="GO" id="GO:0003700">
    <property type="term" value="F:DNA-binding transcription factor activity"/>
    <property type="evidence" value="ECO:0007669"/>
    <property type="project" value="InterPro"/>
</dbReference>
<proteinExistence type="predicted"/>
<dbReference type="SMART" id="SM00342">
    <property type="entry name" value="HTH_ARAC"/>
    <property type="match status" value="1"/>
</dbReference>
<evidence type="ECO:0000313" key="4">
    <source>
        <dbReference type="Proteomes" id="UP000783796"/>
    </source>
</evidence>
<comment type="caution">
    <text evidence="3">The sequence shown here is derived from an EMBL/GenBank/DDBJ whole genome shotgun (WGS) entry which is preliminary data.</text>
</comment>
<dbReference type="Gene3D" id="1.10.10.60">
    <property type="entry name" value="Homeodomain-like"/>
    <property type="match status" value="1"/>
</dbReference>
<keyword evidence="1" id="KW-0238">DNA-binding</keyword>
<accession>A0A948T9T8</accession>
<dbReference type="GO" id="GO:0043565">
    <property type="term" value="F:sequence-specific DNA binding"/>
    <property type="evidence" value="ECO:0007669"/>
    <property type="project" value="InterPro"/>
</dbReference>